<sequence>MLSVILGNRLLAPAEGRVRENVGGGGALETPKSRTFRPLLQRAESRADNSYDHPDLGRPKICHDGGITGFYGGKEESNIPSRLFLFSGE</sequence>
<gene>
    <name evidence="1" type="ORF">J2T09_000091</name>
</gene>
<organism evidence="1 2">
    <name type="scientific">Neorhizobium huautlense</name>
    <dbReference type="NCBI Taxonomy" id="67774"/>
    <lineage>
        <taxon>Bacteria</taxon>
        <taxon>Pseudomonadati</taxon>
        <taxon>Pseudomonadota</taxon>
        <taxon>Alphaproteobacteria</taxon>
        <taxon>Hyphomicrobiales</taxon>
        <taxon>Rhizobiaceae</taxon>
        <taxon>Rhizobium/Agrobacterium group</taxon>
        <taxon>Neorhizobium</taxon>
    </lineage>
</organism>
<evidence type="ECO:0000313" key="1">
    <source>
        <dbReference type="EMBL" id="MDP9835350.1"/>
    </source>
</evidence>
<name>A0ABT9PLL3_9HYPH</name>
<evidence type="ECO:0000313" key="2">
    <source>
        <dbReference type="Proteomes" id="UP001241472"/>
    </source>
</evidence>
<comment type="caution">
    <text evidence="1">The sequence shown here is derived from an EMBL/GenBank/DDBJ whole genome shotgun (WGS) entry which is preliminary data.</text>
</comment>
<proteinExistence type="predicted"/>
<dbReference type="Proteomes" id="UP001241472">
    <property type="component" value="Unassembled WGS sequence"/>
</dbReference>
<keyword evidence="2" id="KW-1185">Reference proteome</keyword>
<reference evidence="1 2" key="1">
    <citation type="submission" date="2023-07" db="EMBL/GenBank/DDBJ databases">
        <title>Sorghum-associated microbial communities from plants grown in Nebraska, USA.</title>
        <authorList>
            <person name="Schachtman D."/>
        </authorList>
    </citation>
    <scope>NUCLEOTIDE SEQUENCE [LARGE SCALE GENOMIC DNA]</scope>
    <source>
        <strain evidence="1 2">DS1307</strain>
    </source>
</reference>
<accession>A0ABT9PLL3</accession>
<dbReference type="EMBL" id="JAUSRF010000001">
    <property type="protein sequence ID" value="MDP9835350.1"/>
    <property type="molecule type" value="Genomic_DNA"/>
</dbReference>
<protein>
    <submittedName>
        <fullName evidence="1">Uncharacterized protein</fullName>
    </submittedName>
</protein>